<gene>
    <name evidence="1" type="ORF">S12H4_58808</name>
</gene>
<sequence>MQEQVQEKLIPGTLPVAGSGIDELPGFPWLKVL</sequence>
<dbReference type="AlphaFoldDB" id="X1VP26"/>
<protein>
    <submittedName>
        <fullName evidence="1">Uncharacterized protein</fullName>
    </submittedName>
</protein>
<reference evidence="1" key="1">
    <citation type="journal article" date="2014" name="Front. Microbiol.">
        <title>High frequency of phylogenetically diverse reductive dehalogenase-homologous genes in deep subseafloor sedimentary metagenomes.</title>
        <authorList>
            <person name="Kawai M."/>
            <person name="Futagami T."/>
            <person name="Toyoda A."/>
            <person name="Takaki Y."/>
            <person name="Nishi S."/>
            <person name="Hori S."/>
            <person name="Arai W."/>
            <person name="Tsubouchi T."/>
            <person name="Morono Y."/>
            <person name="Uchiyama I."/>
            <person name="Ito T."/>
            <person name="Fujiyama A."/>
            <person name="Inagaki F."/>
            <person name="Takami H."/>
        </authorList>
    </citation>
    <scope>NUCLEOTIDE SEQUENCE</scope>
    <source>
        <strain evidence="1">Expedition CK06-06</strain>
    </source>
</reference>
<name>X1VP26_9ZZZZ</name>
<organism evidence="1">
    <name type="scientific">marine sediment metagenome</name>
    <dbReference type="NCBI Taxonomy" id="412755"/>
    <lineage>
        <taxon>unclassified sequences</taxon>
        <taxon>metagenomes</taxon>
        <taxon>ecological metagenomes</taxon>
    </lineage>
</organism>
<proteinExistence type="predicted"/>
<feature type="non-terminal residue" evidence="1">
    <location>
        <position position="33"/>
    </location>
</feature>
<accession>X1VP26</accession>
<dbReference type="EMBL" id="BARW01038282">
    <property type="protein sequence ID" value="GAJ21687.1"/>
    <property type="molecule type" value="Genomic_DNA"/>
</dbReference>
<evidence type="ECO:0000313" key="1">
    <source>
        <dbReference type="EMBL" id="GAJ21687.1"/>
    </source>
</evidence>
<comment type="caution">
    <text evidence="1">The sequence shown here is derived from an EMBL/GenBank/DDBJ whole genome shotgun (WGS) entry which is preliminary data.</text>
</comment>